<keyword evidence="1" id="KW-1133">Transmembrane helix</keyword>
<sequence>MTTAQIRPRIHAPEKDLVPVVLVRMMFSLVGLCLMMVCINVWIGRPVVSAPPQSPIAVERMMFLHGKMDGSARVVDANGTLIKQFSAEKGGFVAGISRVLDRERTKARVALDGPVRVVRAENGRLAIFDPSTGWGADLMGFGADNSAVFASLLK</sequence>
<dbReference type="Proteomes" id="UP000231259">
    <property type="component" value="Unassembled WGS sequence"/>
</dbReference>
<dbReference type="InterPro" id="IPR017495">
    <property type="entry name" value="PuhC"/>
</dbReference>
<keyword evidence="1" id="KW-0472">Membrane</keyword>
<keyword evidence="3" id="KW-1185">Reference proteome</keyword>
<organism evidence="2 3">
    <name type="scientific">Puniceibacterium antarcticum</name>
    <dbReference type="NCBI Taxonomy" id="1206336"/>
    <lineage>
        <taxon>Bacteria</taxon>
        <taxon>Pseudomonadati</taxon>
        <taxon>Pseudomonadota</taxon>
        <taxon>Alphaproteobacteria</taxon>
        <taxon>Rhodobacterales</taxon>
        <taxon>Paracoccaceae</taxon>
        <taxon>Puniceibacterium</taxon>
    </lineage>
</organism>
<comment type="caution">
    <text evidence="2">The sequence shown here is derived from an EMBL/GenBank/DDBJ whole genome shotgun (WGS) entry which is preliminary data.</text>
</comment>
<accession>A0A2G8RHM5</accession>
<evidence type="ECO:0000256" key="1">
    <source>
        <dbReference type="SAM" id="Phobius"/>
    </source>
</evidence>
<name>A0A2G8RHM5_9RHOB</name>
<evidence type="ECO:0008006" key="4">
    <source>
        <dbReference type="Google" id="ProtNLM"/>
    </source>
</evidence>
<reference evidence="2 3" key="1">
    <citation type="submission" date="2013-09" db="EMBL/GenBank/DDBJ databases">
        <title>Genome sequencing of Phaeobacter antarcticus sp. nov. SM1211.</title>
        <authorList>
            <person name="Zhang X.-Y."/>
            <person name="Liu C."/>
            <person name="Chen X.-L."/>
            <person name="Xie B.-B."/>
            <person name="Qin Q.-L."/>
            <person name="Rong J.-C."/>
            <person name="Zhang Y.-Z."/>
        </authorList>
    </citation>
    <scope>NUCLEOTIDE SEQUENCE [LARGE SCALE GENOMIC DNA]</scope>
    <source>
        <strain evidence="2 3">SM1211</strain>
    </source>
</reference>
<dbReference type="EMBL" id="AWWI01000047">
    <property type="protein sequence ID" value="PIL21106.1"/>
    <property type="molecule type" value="Genomic_DNA"/>
</dbReference>
<protein>
    <recommendedName>
        <fullName evidence="4">Pullulanase</fullName>
    </recommendedName>
</protein>
<gene>
    <name evidence="2" type="ORF">P775_06050</name>
</gene>
<feature type="transmembrane region" description="Helical" evidence="1">
    <location>
        <begin position="21"/>
        <end position="43"/>
    </location>
</feature>
<dbReference type="OrthoDB" id="7848123at2"/>
<evidence type="ECO:0000313" key="3">
    <source>
        <dbReference type="Proteomes" id="UP000231259"/>
    </source>
</evidence>
<dbReference type="NCBIfam" id="TIGR03054">
    <property type="entry name" value="photo_alph_chp1"/>
    <property type="match status" value="1"/>
</dbReference>
<dbReference type="AlphaFoldDB" id="A0A2G8RHM5"/>
<evidence type="ECO:0000313" key="2">
    <source>
        <dbReference type="EMBL" id="PIL21106.1"/>
    </source>
</evidence>
<proteinExistence type="predicted"/>
<dbReference type="RefSeq" id="WP_099910089.1">
    <property type="nucleotide sequence ID" value="NZ_AWWI01000047.1"/>
</dbReference>
<keyword evidence="1" id="KW-0812">Transmembrane</keyword>